<evidence type="ECO:0000259" key="1">
    <source>
        <dbReference type="Pfam" id="PF13460"/>
    </source>
</evidence>
<dbReference type="Pfam" id="PF13460">
    <property type="entry name" value="NAD_binding_10"/>
    <property type="match status" value="1"/>
</dbReference>
<dbReference type="InterPro" id="IPR036291">
    <property type="entry name" value="NAD(P)-bd_dom_sf"/>
</dbReference>
<organism evidence="2 3">
    <name type="scientific">Vibrio japonicus</name>
    <dbReference type="NCBI Taxonomy" id="1824638"/>
    <lineage>
        <taxon>Bacteria</taxon>
        <taxon>Pseudomonadati</taxon>
        <taxon>Pseudomonadota</taxon>
        <taxon>Gammaproteobacteria</taxon>
        <taxon>Vibrionales</taxon>
        <taxon>Vibrionaceae</taxon>
        <taxon>Vibrio</taxon>
    </lineage>
</organism>
<dbReference type="Proteomes" id="UP001058602">
    <property type="component" value="Chromosome 1"/>
</dbReference>
<dbReference type="SUPFAM" id="SSF51735">
    <property type="entry name" value="NAD(P)-binding Rossmann-fold domains"/>
    <property type="match status" value="1"/>
</dbReference>
<dbReference type="InterPro" id="IPR051606">
    <property type="entry name" value="Polyketide_Oxido-like"/>
</dbReference>
<name>A0ABY5LK33_9VIBR</name>
<keyword evidence="3" id="KW-1185">Reference proteome</keyword>
<dbReference type="CDD" id="cd05267">
    <property type="entry name" value="SDR_a6"/>
    <property type="match status" value="1"/>
</dbReference>
<dbReference type="RefSeq" id="WP_257085188.1">
    <property type="nucleotide sequence ID" value="NZ_CP102096.1"/>
</dbReference>
<dbReference type="PANTHER" id="PTHR43355:SF2">
    <property type="entry name" value="FLAVIN REDUCTASE (NADPH)"/>
    <property type="match status" value="1"/>
</dbReference>
<sequence length="211" mass="23237">MKKVLILGANGQIATWVVKMLAERQDIEQTLFVRDPGKLNFTLPENAQLIVGDALNPKGLYEAIKGHDIVYANLAGELDVQAKNIVSAMAKADVKRLIFVNSLGIYQEIPGKFGVWNQNEIGKYLGPYRAAADTIEASDLDYTILRAAWLTDHDEVDFEVTKRDEPFKGTIVSRKSVGALITDIIDAPKTWSRANLGVNKPNTDGDVPVLD</sequence>
<dbReference type="InterPro" id="IPR016040">
    <property type="entry name" value="NAD(P)-bd_dom"/>
</dbReference>
<dbReference type="EMBL" id="CP102096">
    <property type="protein sequence ID" value="UUM31465.1"/>
    <property type="molecule type" value="Genomic_DNA"/>
</dbReference>
<protein>
    <submittedName>
        <fullName evidence="2">SDR family oxidoreductase</fullName>
    </submittedName>
</protein>
<reference evidence="2" key="1">
    <citation type="submission" date="2022-07" db="EMBL/GenBank/DDBJ databases">
        <title>Complete genome of Vibrio japonicus strain JCM 31412T and phylogenomic assessment of the Nereis clade of the genus Vibrio.</title>
        <authorList>
            <person name="Shlafstein M.D."/>
            <person name="Emsley S.A."/>
            <person name="Ushijima B."/>
            <person name="Videau P."/>
            <person name="Saw J.H."/>
        </authorList>
    </citation>
    <scope>NUCLEOTIDE SEQUENCE</scope>
    <source>
        <strain evidence="2">JCM 31412</strain>
    </source>
</reference>
<evidence type="ECO:0000313" key="3">
    <source>
        <dbReference type="Proteomes" id="UP001058602"/>
    </source>
</evidence>
<accession>A0ABY5LK33</accession>
<dbReference type="PANTHER" id="PTHR43355">
    <property type="entry name" value="FLAVIN REDUCTASE (NADPH)"/>
    <property type="match status" value="1"/>
</dbReference>
<dbReference type="Gene3D" id="3.40.50.720">
    <property type="entry name" value="NAD(P)-binding Rossmann-like Domain"/>
    <property type="match status" value="1"/>
</dbReference>
<proteinExistence type="predicted"/>
<gene>
    <name evidence="2" type="ORF">NP165_04860</name>
</gene>
<feature type="domain" description="NAD(P)-binding" evidence="1">
    <location>
        <begin position="8"/>
        <end position="188"/>
    </location>
</feature>
<evidence type="ECO:0000313" key="2">
    <source>
        <dbReference type="EMBL" id="UUM31465.1"/>
    </source>
</evidence>